<organism evidence="2 3">
    <name type="scientific">Variovorax paradoxus</name>
    <dbReference type="NCBI Taxonomy" id="34073"/>
    <lineage>
        <taxon>Bacteria</taxon>
        <taxon>Pseudomonadati</taxon>
        <taxon>Pseudomonadota</taxon>
        <taxon>Betaproteobacteria</taxon>
        <taxon>Burkholderiales</taxon>
        <taxon>Comamonadaceae</taxon>
        <taxon>Variovorax</taxon>
    </lineage>
</organism>
<evidence type="ECO:0000313" key="3">
    <source>
        <dbReference type="Proteomes" id="UP000077852"/>
    </source>
</evidence>
<protein>
    <submittedName>
        <fullName evidence="2">Uncharacterized protein</fullName>
    </submittedName>
</protein>
<sequence length="65" mass="6683">MGALAGASLAGCIVLPPPPMPYHRPPPQFGPRMPPPGWQACEAPRSGPGNECARGAEAPPEGARR</sequence>
<proteinExistence type="predicted"/>
<dbReference type="AlphaFoldDB" id="A0AA91DNQ4"/>
<accession>A0AA91DNQ4</accession>
<name>A0AA91DNQ4_VARPD</name>
<dbReference type="EMBL" id="LVHG01000040">
    <property type="protein sequence ID" value="OAK64143.1"/>
    <property type="molecule type" value="Genomic_DNA"/>
</dbReference>
<comment type="caution">
    <text evidence="2">The sequence shown here is derived from an EMBL/GenBank/DDBJ whole genome shotgun (WGS) entry which is preliminary data.</text>
</comment>
<evidence type="ECO:0000256" key="1">
    <source>
        <dbReference type="SAM" id="MobiDB-lite"/>
    </source>
</evidence>
<feature type="compositionally biased region" description="Pro residues" evidence="1">
    <location>
        <begin position="23"/>
        <end position="37"/>
    </location>
</feature>
<feature type="region of interest" description="Disordered" evidence="1">
    <location>
        <begin position="23"/>
        <end position="65"/>
    </location>
</feature>
<evidence type="ECO:0000313" key="2">
    <source>
        <dbReference type="EMBL" id="OAK64143.1"/>
    </source>
</evidence>
<gene>
    <name evidence="2" type="ORF">A3K87_01225</name>
</gene>
<dbReference type="Proteomes" id="UP000077852">
    <property type="component" value="Unassembled WGS sequence"/>
</dbReference>
<reference evidence="2 3" key="1">
    <citation type="submission" date="2016-03" db="EMBL/GenBank/DDBJ databases">
        <title>Genome sequence of Variovorax paradoxus KB5.</title>
        <authorList>
            <person name="Jeong H."/>
            <person name="Hong C.E."/>
            <person name="Jo S.H."/>
            <person name="Park J.M."/>
        </authorList>
    </citation>
    <scope>NUCLEOTIDE SEQUENCE [LARGE SCALE GENOMIC DNA]</scope>
    <source>
        <strain evidence="2 3">KB5</strain>
    </source>
</reference>